<comment type="caution">
    <text evidence="1">The sequence shown here is derived from an EMBL/GenBank/DDBJ whole genome shotgun (WGS) entry which is preliminary data.</text>
</comment>
<keyword evidence="2" id="KW-1185">Reference proteome</keyword>
<dbReference type="Proteomes" id="UP001234178">
    <property type="component" value="Unassembled WGS sequence"/>
</dbReference>
<reference evidence="1 2" key="1">
    <citation type="journal article" date="2023" name="Nucleic Acids Res.">
        <title>The hologenome of Daphnia magna reveals possible DNA methylation and microbiome-mediated evolution of the host genome.</title>
        <authorList>
            <person name="Chaturvedi A."/>
            <person name="Li X."/>
            <person name="Dhandapani V."/>
            <person name="Marshall H."/>
            <person name="Kissane S."/>
            <person name="Cuenca-Cambronero M."/>
            <person name="Asole G."/>
            <person name="Calvet F."/>
            <person name="Ruiz-Romero M."/>
            <person name="Marangio P."/>
            <person name="Guigo R."/>
            <person name="Rago D."/>
            <person name="Mirbahai L."/>
            <person name="Eastwood N."/>
            <person name="Colbourne J.K."/>
            <person name="Zhou J."/>
            <person name="Mallon E."/>
            <person name="Orsini L."/>
        </authorList>
    </citation>
    <scope>NUCLEOTIDE SEQUENCE [LARGE SCALE GENOMIC DNA]</scope>
    <source>
        <strain evidence="1">LRV0_1</strain>
    </source>
</reference>
<gene>
    <name evidence="1" type="ORF">OUZ56_030489</name>
</gene>
<accession>A0ABQ9ZRG1</accession>
<dbReference type="EMBL" id="JAOYFB010000005">
    <property type="protein sequence ID" value="KAK4015512.1"/>
    <property type="molecule type" value="Genomic_DNA"/>
</dbReference>
<evidence type="ECO:0000313" key="1">
    <source>
        <dbReference type="EMBL" id="KAK4015512.1"/>
    </source>
</evidence>
<name>A0ABQ9ZRG1_9CRUS</name>
<organism evidence="1 2">
    <name type="scientific">Daphnia magna</name>
    <dbReference type="NCBI Taxonomy" id="35525"/>
    <lineage>
        <taxon>Eukaryota</taxon>
        <taxon>Metazoa</taxon>
        <taxon>Ecdysozoa</taxon>
        <taxon>Arthropoda</taxon>
        <taxon>Crustacea</taxon>
        <taxon>Branchiopoda</taxon>
        <taxon>Diplostraca</taxon>
        <taxon>Cladocera</taxon>
        <taxon>Anomopoda</taxon>
        <taxon>Daphniidae</taxon>
        <taxon>Daphnia</taxon>
    </lineage>
</organism>
<proteinExistence type="predicted"/>
<evidence type="ECO:0000313" key="2">
    <source>
        <dbReference type="Proteomes" id="UP001234178"/>
    </source>
</evidence>
<sequence length="95" mass="10720">MKSDSVYNVGVFNNPRQSVAYVMECIKERADVRVCVFARPCRNPPLVGCLAFSLLIINPLSIYLSSHFLESINQHKMVPWPLNSFPCLCSDVLDT</sequence>
<protein>
    <submittedName>
        <fullName evidence="1">Uncharacterized protein</fullName>
    </submittedName>
</protein>